<dbReference type="EMBL" id="CP000510">
    <property type="protein sequence ID" value="ABM02115.1"/>
    <property type="molecule type" value="Genomic_DNA"/>
</dbReference>
<dbReference type="GO" id="GO:0005509">
    <property type="term" value="F:calcium ion binding"/>
    <property type="evidence" value="ECO:0007669"/>
    <property type="project" value="InterPro"/>
</dbReference>
<dbReference type="SUPFAM" id="SSF49265">
    <property type="entry name" value="Fibronectin type III"/>
    <property type="match status" value="3"/>
</dbReference>
<feature type="compositionally biased region" description="Acidic residues" evidence="2">
    <location>
        <begin position="2347"/>
        <end position="2361"/>
    </location>
</feature>
<feature type="domain" description="Fibronectin type-III" evidence="5">
    <location>
        <begin position="837"/>
        <end position="930"/>
    </location>
</feature>
<feature type="compositionally biased region" description="Polar residues" evidence="2">
    <location>
        <begin position="2336"/>
        <end position="2345"/>
    </location>
</feature>
<keyword evidence="1" id="KW-0106">Calcium</keyword>
<dbReference type="PANTHER" id="PTHR10199:SF119">
    <property type="entry name" value="RE20510P"/>
    <property type="match status" value="1"/>
</dbReference>
<evidence type="ECO:0000313" key="7">
    <source>
        <dbReference type="Proteomes" id="UP000000639"/>
    </source>
</evidence>
<gene>
    <name evidence="6" type="ordered locus">Ping_0248</name>
</gene>
<dbReference type="InterPro" id="IPR011049">
    <property type="entry name" value="Serralysin-like_metalloprot_C"/>
</dbReference>
<dbReference type="STRING" id="357804.Ping_0248"/>
<evidence type="ECO:0000256" key="3">
    <source>
        <dbReference type="SAM" id="Phobius"/>
    </source>
</evidence>
<dbReference type="SMART" id="SM00060">
    <property type="entry name" value="FN3"/>
    <property type="match status" value="6"/>
</dbReference>
<feature type="compositionally biased region" description="Acidic residues" evidence="2">
    <location>
        <begin position="1493"/>
        <end position="1510"/>
    </location>
</feature>
<dbReference type="Gene3D" id="4.10.1080.10">
    <property type="entry name" value="TSP type-3 repeat"/>
    <property type="match status" value="2"/>
</dbReference>
<dbReference type="RefSeq" id="WP_011768674.1">
    <property type="nucleotide sequence ID" value="NC_008709.1"/>
</dbReference>
<sequence>MRKGIQIQKFLSVLCFFFVALLSTHAQASSTISGTVYGGPAVLEGASVGLLDENQEAIESITADITDSQGLYHFPMLADGTYYLTVTPPQSSGFPSSSAEQIVIAGNDVQHNVVLLGSAVKLSGYLKDSQGRVIDNTQITLHGQESSDQIGNPVYTDSTGYYEFSVAPGEYKLKPYLSPYGWYESGFGSHFPDYPVPDSARIYYLPQHIIVSADTVQDAILPLVWLSGKTVDANGVAVPGVQLKISHYFSDYSTTPSTYYSLDNRGTNTNSNAISDENGDYQFAVFANQAMDIIVTPPVERADLAVTTIFDVDITNDTSMDLAMVPSVKLSGYLKDSQGRVIDNTQITLHGQESSDQIGNPVYTDSTGYYEFSVAPGEYKLRPYLSPYGWYESGFGSHFPDYPVPDSARIYYLPQHIIVSADTVQDAILPWVWLSGKTVDANGVAVPGVQLKISHYFSDYSTTPSTYYSLDNRGTNTNSNAISDENGDYQFAVFANQAMDIIVTPPVERADLAVTTIFDVDITNDTSMDLAMVPSVKLSGYLKDSQGRVIDNTQITLHGQESSDQIGNPVYTDSTGYYEFSVAPGEYKLRPYLSPYGWYESGFGSHFPDYPVPDSARIYYLPQHIIVSADTVQDAILPLVWLSGKTVDANGVAVPGVQLKISHYFSDYSTTPSTYYSLDNRGTNTNSNAISDENGDYQFAIFAHQAIDIAINPPEGSGFAITPISGITLTGDTSMTIVLDFVDTEAPLILNGPMIRDVTSSSAVIEWTTDEPTNSVVSIGGQTINDTDFVTYHVVPLSGLSSNTPYTVTVKSTDAQGNGPATGSSSFTRLAQLDTQAPVIISGPLVEQLTHNSAVVKFETDEVANGVVRLYQSDVLVRELSSAAGTMHEVKINSLSANTQYSVRVEATDALGNGPTVSLQVELVTLSAPDLTAPVILSGPLLIDVTSHEATVLWTTDEPAISGVSYNDNTVYDVLSDEALVTEHRMRLTGLKSGVEYFITVSSEDANGNGPTLAGPVSVTTLLTDDINAPILLGAPLLHEINQNHIGLFVHTDESAVVEVLYGTDQSNLNLTAGRAAPGTKTKVNLQHLEAATRYYFQLRLTDEVGNTVLLPEIHSVITANNQKNRTLSFAIPPTVDYTSKSIMVVNWRTHQQTEGTLRCVDDSGNTYSVSSRVMDNDNGSRNKGLRHQASLTGMTAGEYYSCSVVAYTAKDGAIEMAVEQQQLTASTQNISMVSSGTVSMANSIDNSAPMFLIEPTASYLNNNLAIIGWETDELANASILYWAQNNDQRYSSGRTDHLASQQIVLSGLSSATHYEYQVTSTDLAGNQLVSAVKTLTTNSSADNNNPSFTEVPQSSDIQLTSLKLTFLSDELATAQIRYGLAADRFDNQAASELFTTNHAVVLTGLEQGSRYYVEIVINDPAGNSSVTETLQVTTTGVPSVDETDTDNDGVLDVNDAFAGNAAASTDTDSDGQPDNFNENCTETCVANSGLELDLDDDNDGYSDVDELANETDSLSAESLPSDNDGDFVSDLTDTDDDNDGVLDVNDAFAGNAAASIDTDSDGQPDSFNENCAETCVAESGLVLDVDDDNDGALDTEDAFPLDAAESVDTDGDLIGNNTDTDDDGDLIEDTSDTCPLNSGLSSVNDSTGDIQFFQYCLSNDAVPQIHFELELSDSFSSSQSFKLLYWLKDNEQHWITLTRDSTTGIFIANIELNQYTASGLYNVRAINLIDNQGNEVNLNENQLNLLGFTTSVSFDNPIADTIKPSPKILTSSGWLINEEGQPQVNFSLVVEDNLSGVQERIVLELNSPTGVSLQEYGTKVDVDTYHFDFALNKYANSGEYTINTIRLYDNAGNSNNSQSWILENTEAYALTNPNSDSTLSSLSYINIDVKFDELSDRPILMANGLVTDDVSGVQSVYLRLTRPNNGNLDKWQELEVDTNKLNLTFSSEIALPQIYENGEYKIDFVRLIDFAENENYLYKENIEQVNQNSVTSINLYYPDDDTSNSYDIDGSTGDDFVFGANRSDDYLVGLSGNDYIFAGNGDDHVVAGEGNDLVIGGSGQGNDNYEGDAGVDTLKYTSAELPIIVDFISGTASGVDIDNDIFSGFEKIIAGQNNDVIITDANPNIVYGYDGDDIIVTSEGADELTGGNGKDEFIFNDLSKTRLSSFTTIVDYQVEDTLVINGYTSMSTLAWSNNLNDSIIAIPNESQLYFTTDGNDGYLITVLDINAKENSSVLKLSGVNDLNNLSVVNKSSKDNDGDGSYNYFDTDDDNDGIEDTLDAFINNVTASIDTDLDGQPDSFHSNCDETCVAESGLTLDLDDDNDGYSDVDELANDTNRLSAESLPSDNDGDFVSDLTDTDDDNDGVLDVNDAFTGNAAASIDTDSDGQPDNFNENCTETCVANSDLVLDVDDDNDGVLDVVDNYPVDNSESIDTDGDLIGNNADTDDDADGIIDLNDNEPLNAAVGDEELPTFPTLDDVTVEATGANTVIKLAVPDVTDNNLNSAIVSSDYTDALSLGDHEITWTATDFAGNKSTAIQLVHIVDTTAPSFGEMQIQTIDARGLRTNIANDITILAHDLVDGDIEAKVNGDGLYSSGVHIVAVSAQDASGNKKETEVEIHINPQAELSKNRKVEPGATIDIPVHLTGNAANYPVTINYEVTGVNLVVETAQITINEGVNGLLQVTIPSDAVNGEIVKISLKSAANAILGDVFTMVLAVDVKNYSPRLHISIEQNDKPISIVDTQGGRVTITAVIDDMNILDTHDLTWNTGDDWLVDLNADAMVTTFELAPERLAADTYSLSVKVKENNTTELYEITIDVDLVVNTALDALSAEFDNDNDGISDFDEGYADSDQDGISDYLDTDDNPSHLPIGEGMAPMQTINGLSLSLGDVVSSSRGANAQTASVDINDIAVNGGYKGSAVDNYVDSQFTRLSNITNFNLSGLSNVGDIVPVVIPLAEGRYIPEAAIYRKYNAVKGWFDFIVDDDNALLSAFKDSDGNCPAPLSSEYEKGLIAGDNCIQLLIKDGSNNDADGLVNGVIKDPGVLAIKIVNQAPVININTRMEVNEESDTSIDASGTTDAENDTLTYQWSQVDGTLVTLTGEYSAILSFTTPSVSSDELLTFELEVNDGQSSTTENIEVLVTQVNQIPSVTIGSHDASFNEGTSLTLSSQGLDADDNSLSYLWEQISGPSITISDATLANVTFTTPQVSNDQTIELKVTVSDGIEAVSTITSIEVKNVVATTAAKESSSGAGAGAGGGSMGWWFILLGFAALGKRSFKQAA</sequence>
<dbReference type="OrthoDB" id="5242130at2"/>
<dbReference type="PROSITE" id="PS00330">
    <property type="entry name" value="HEMOLYSIN_CALCIUM"/>
    <property type="match status" value="1"/>
</dbReference>
<evidence type="ECO:0000256" key="4">
    <source>
        <dbReference type="SAM" id="SignalP"/>
    </source>
</evidence>
<keyword evidence="4" id="KW-0732">Signal</keyword>
<feature type="region of interest" description="Disordered" evidence="2">
    <location>
        <begin position="1492"/>
        <end position="1534"/>
    </location>
</feature>
<dbReference type="eggNOG" id="COG2931">
    <property type="taxonomic scope" value="Bacteria"/>
</dbReference>
<evidence type="ECO:0000259" key="5">
    <source>
        <dbReference type="PROSITE" id="PS50853"/>
    </source>
</evidence>
<organism evidence="6 7">
    <name type="scientific">Psychromonas ingrahamii (strain DSM 17664 / CCUG 51855 / 37)</name>
    <dbReference type="NCBI Taxonomy" id="357804"/>
    <lineage>
        <taxon>Bacteria</taxon>
        <taxon>Pseudomonadati</taxon>
        <taxon>Pseudomonadota</taxon>
        <taxon>Gammaproteobacteria</taxon>
        <taxon>Alteromonadales</taxon>
        <taxon>Psychromonadaceae</taxon>
        <taxon>Psychromonas</taxon>
    </lineage>
</organism>
<feature type="transmembrane region" description="Helical" evidence="3">
    <location>
        <begin position="3248"/>
        <end position="3269"/>
    </location>
</feature>
<dbReference type="InterPro" id="IPR013783">
    <property type="entry name" value="Ig-like_fold"/>
</dbReference>
<dbReference type="eggNOG" id="COG4932">
    <property type="taxonomic scope" value="Bacteria"/>
</dbReference>
<keyword evidence="3" id="KW-0812">Transmembrane</keyword>
<dbReference type="Pfam" id="PF22352">
    <property type="entry name" value="K319L-like_PKD"/>
    <property type="match status" value="2"/>
</dbReference>
<keyword evidence="3" id="KW-1133">Transmembrane helix</keyword>
<dbReference type="InterPro" id="IPR003961">
    <property type="entry name" value="FN3_dom"/>
</dbReference>
<name>A1SRK0_PSYIN</name>
<evidence type="ECO:0000313" key="6">
    <source>
        <dbReference type="EMBL" id="ABM02115.1"/>
    </source>
</evidence>
<proteinExistence type="predicted"/>
<dbReference type="Gene3D" id="2.60.40.1120">
    <property type="entry name" value="Carboxypeptidase-like, regulatory domain"/>
    <property type="match status" value="3"/>
</dbReference>
<dbReference type="PROSITE" id="PS50853">
    <property type="entry name" value="FN3"/>
    <property type="match status" value="2"/>
</dbReference>
<dbReference type="InterPro" id="IPR018511">
    <property type="entry name" value="Hemolysin-typ_Ca-bd_CS"/>
</dbReference>
<dbReference type="InterPro" id="IPR001343">
    <property type="entry name" value="Hemolysn_Ca-bd"/>
</dbReference>
<feature type="domain" description="Fibronectin type-III" evidence="5">
    <location>
        <begin position="746"/>
        <end position="833"/>
    </location>
</feature>
<dbReference type="SUPFAM" id="SSF117074">
    <property type="entry name" value="Hypothetical protein PA1324"/>
    <property type="match status" value="1"/>
</dbReference>
<dbReference type="InterPro" id="IPR036116">
    <property type="entry name" value="FN3_sf"/>
</dbReference>
<dbReference type="SUPFAM" id="SSF103647">
    <property type="entry name" value="TSP type-3 repeat"/>
    <property type="match status" value="3"/>
</dbReference>
<dbReference type="Pfam" id="PF00353">
    <property type="entry name" value="HemolysinCabind"/>
    <property type="match status" value="2"/>
</dbReference>
<dbReference type="Proteomes" id="UP000000639">
    <property type="component" value="Chromosome"/>
</dbReference>
<dbReference type="SUPFAM" id="SSF51120">
    <property type="entry name" value="beta-Roll"/>
    <property type="match status" value="2"/>
</dbReference>
<feature type="compositionally biased region" description="Polar residues" evidence="2">
    <location>
        <begin position="1511"/>
        <end position="1522"/>
    </location>
</feature>
<reference evidence="6 7" key="1">
    <citation type="submission" date="2007-01" db="EMBL/GenBank/DDBJ databases">
        <title>Complete sequence of Psychromonas ingrahamii 37.</title>
        <authorList>
            <consortium name="US DOE Joint Genome Institute"/>
            <person name="Copeland A."/>
            <person name="Lucas S."/>
            <person name="Lapidus A."/>
            <person name="Barry K."/>
            <person name="Detter J.C."/>
            <person name="Glavina del Rio T."/>
            <person name="Hammon N."/>
            <person name="Israni S."/>
            <person name="Dalin E."/>
            <person name="Tice H."/>
            <person name="Pitluck S."/>
            <person name="Thompson L.S."/>
            <person name="Brettin T."/>
            <person name="Bruce D."/>
            <person name="Han C."/>
            <person name="Tapia R."/>
            <person name="Schmutz J."/>
            <person name="Larimer F."/>
            <person name="Land M."/>
            <person name="Hauser L."/>
            <person name="Kyrpides N."/>
            <person name="Ivanova N."/>
            <person name="Staley J."/>
            <person name="Richardson P."/>
        </authorList>
    </citation>
    <scope>NUCLEOTIDE SEQUENCE [LARGE SCALE GENOMIC DNA]</scope>
    <source>
        <strain evidence="6 7">37</strain>
    </source>
</reference>
<protein>
    <submittedName>
        <fullName evidence="6">PKD domain containing protein</fullName>
    </submittedName>
</protein>
<feature type="region of interest" description="Disordered" evidence="2">
    <location>
        <begin position="2336"/>
        <end position="2361"/>
    </location>
</feature>
<dbReference type="PANTHER" id="PTHR10199">
    <property type="entry name" value="THROMBOSPONDIN"/>
    <property type="match status" value="1"/>
</dbReference>
<dbReference type="HOGENOM" id="CLU_225256_0_0_6"/>
<evidence type="ECO:0000256" key="1">
    <source>
        <dbReference type="ARBA" id="ARBA00022837"/>
    </source>
</evidence>
<accession>A1SRK0</accession>
<dbReference type="CDD" id="cd00063">
    <property type="entry name" value="FN3"/>
    <property type="match status" value="3"/>
</dbReference>
<feature type="chain" id="PRO_5002636988" evidence="4">
    <location>
        <begin position="29"/>
        <end position="3278"/>
    </location>
</feature>
<evidence type="ECO:0000256" key="2">
    <source>
        <dbReference type="SAM" id="MobiDB-lite"/>
    </source>
</evidence>
<keyword evidence="3" id="KW-0472">Membrane</keyword>
<dbReference type="Gene3D" id="2.150.10.10">
    <property type="entry name" value="Serralysin-like metalloprotease, C-terminal"/>
    <property type="match status" value="1"/>
</dbReference>
<dbReference type="InterPro" id="IPR028974">
    <property type="entry name" value="TSP_type-3_rpt"/>
</dbReference>
<keyword evidence="7" id="KW-1185">Reference proteome</keyword>
<dbReference type="Gene3D" id="3.30.420.430">
    <property type="match status" value="1"/>
</dbReference>
<dbReference type="Gene3D" id="2.60.40.10">
    <property type="entry name" value="Immunoglobulins"/>
    <property type="match status" value="4"/>
</dbReference>
<dbReference type="SUPFAM" id="SSF49464">
    <property type="entry name" value="Carboxypeptidase regulatory domain-like"/>
    <property type="match status" value="3"/>
</dbReference>
<dbReference type="InterPro" id="IPR008969">
    <property type="entry name" value="CarboxyPept-like_regulatory"/>
</dbReference>
<feature type="compositionally biased region" description="Acidic residues" evidence="2">
    <location>
        <begin position="1524"/>
        <end position="1534"/>
    </location>
</feature>
<feature type="signal peptide" evidence="4">
    <location>
        <begin position="1"/>
        <end position="28"/>
    </location>
</feature>
<dbReference type="KEGG" id="pin:Ping_0248"/>